<dbReference type="Proteomes" id="UP000596661">
    <property type="component" value="Chromosome 8"/>
</dbReference>
<sequence length="253" mass="28083">MNVSALMFSPNALTSPTIIVSSTVTSSSMILDPIEHMNETSDIPSSTFLWLHYSLSSHIGGSFTLPPFSSFFQTNHSHPAILVFCSLSAALSVAPMTFPHFPPSFCNFDPPHANLDRPSIYECNPYHLGIRDNSNFLIVPFQLTGEDNFQSWKRAATINLATKNKTPFIEGHLVEKCYFINEFPPRYGPGYGEKCKQSKTAKTNQASTTGAISQDTSTHLSQLHLNQQVIQHLSQQLTAGNINFTGREVCRRL</sequence>
<evidence type="ECO:0000313" key="2">
    <source>
        <dbReference type="EnsemblPlants" id="cds.evm.model.08.1402"/>
    </source>
</evidence>
<dbReference type="Pfam" id="PF14244">
    <property type="entry name" value="Retrotran_gag_3"/>
    <property type="match status" value="1"/>
</dbReference>
<feature type="domain" description="Retrotransposon Copia-like N-terminal" evidence="1">
    <location>
        <begin position="132"/>
        <end position="174"/>
    </location>
</feature>
<dbReference type="EMBL" id="UZAU01000710">
    <property type="status" value="NOT_ANNOTATED_CDS"/>
    <property type="molecule type" value="Genomic_DNA"/>
</dbReference>
<evidence type="ECO:0000313" key="3">
    <source>
        <dbReference type="Proteomes" id="UP000596661"/>
    </source>
</evidence>
<proteinExistence type="predicted"/>
<dbReference type="Gramene" id="evm.model.08.1402">
    <property type="protein sequence ID" value="cds.evm.model.08.1402"/>
    <property type="gene ID" value="evm.TU.08.1402"/>
</dbReference>
<protein>
    <recommendedName>
        <fullName evidence="1">Retrotransposon Copia-like N-terminal domain-containing protein</fullName>
    </recommendedName>
</protein>
<accession>A0A803Q8K3</accession>
<reference evidence="2" key="1">
    <citation type="submission" date="2018-11" db="EMBL/GenBank/DDBJ databases">
        <authorList>
            <person name="Grassa J C."/>
        </authorList>
    </citation>
    <scope>NUCLEOTIDE SEQUENCE [LARGE SCALE GENOMIC DNA]</scope>
</reference>
<reference evidence="2" key="2">
    <citation type="submission" date="2021-03" db="UniProtKB">
        <authorList>
            <consortium name="EnsemblPlants"/>
        </authorList>
    </citation>
    <scope>IDENTIFICATION</scope>
</reference>
<dbReference type="InterPro" id="IPR029472">
    <property type="entry name" value="Copia-like_N"/>
</dbReference>
<keyword evidence="3" id="KW-1185">Reference proteome</keyword>
<evidence type="ECO:0000259" key="1">
    <source>
        <dbReference type="Pfam" id="PF14244"/>
    </source>
</evidence>
<name>A0A803Q8K3_CANSA</name>
<organism evidence="2 3">
    <name type="scientific">Cannabis sativa</name>
    <name type="common">Hemp</name>
    <name type="synonym">Marijuana</name>
    <dbReference type="NCBI Taxonomy" id="3483"/>
    <lineage>
        <taxon>Eukaryota</taxon>
        <taxon>Viridiplantae</taxon>
        <taxon>Streptophyta</taxon>
        <taxon>Embryophyta</taxon>
        <taxon>Tracheophyta</taxon>
        <taxon>Spermatophyta</taxon>
        <taxon>Magnoliopsida</taxon>
        <taxon>eudicotyledons</taxon>
        <taxon>Gunneridae</taxon>
        <taxon>Pentapetalae</taxon>
        <taxon>rosids</taxon>
        <taxon>fabids</taxon>
        <taxon>Rosales</taxon>
        <taxon>Cannabaceae</taxon>
        <taxon>Cannabis</taxon>
    </lineage>
</organism>
<dbReference type="AlphaFoldDB" id="A0A803Q8K3"/>
<dbReference type="EnsemblPlants" id="evm.model.08.1402">
    <property type="protein sequence ID" value="cds.evm.model.08.1402"/>
    <property type="gene ID" value="evm.TU.08.1402"/>
</dbReference>